<organism evidence="7 8">
    <name type="scientific">Citricoccus nitrophenolicus</name>
    <dbReference type="NCBI Taxonomy" id="863575"/>
    <lineage>
        <taxon>Bacteria</taxon>
        <taxon>Bacillati</taxon>
        <taxon>Actinomycetota</taxon>
        <taxon>Actinomycetes</taxon>
        <taxon>Micrococcales</taxon>
        <taxon>Micrococcaceae</taxon>
        <taxon>Citricoccus</taxon>
    </lineage>
</organism>
<evidence type="ECO:0000256" key="4">
    <source>
        <dbReference type="ARBA" id="ARBA00022679"/>
    </source>
</evidence>
<dbReference type="Proteomes" id="UP001484097">
    <property type="component" value="Unassembled WGS sequence"/>
</dbReference>
<evidence type="ECO:0000256" key="2">
    <source>
        <dbReference type="ARBA" id="ARBA00006739"/>
    </source>
</evidence>
<feature type="domain" description="Glycosyltransferase 2-like" evidence="5">
    <location>
        <begin position="9"/>
        <end position="128"/>
    </location>
</feature>
<dbReference type="SUPFAM" id="SSF53448">
    <property type="entry name" value="Nucleotide-diphospho-sugar transferases"/>
    <property type="match status" value="1"/>
</dbReference>
<proteinExistence type="inferred from homology"/>
<evidence type="ECO:0000256" key="1">
    <source>
        <dbReference type="ARBA" id="ARBA00004776"/>
    </source>
</evidence>
<dbReference type="InterPro" id="IPR001173">
    <property type="entry name" value="Glyco_trans_2-like"/>
</dbReference>
<evidence type="ECO:0000256" key="3">
    <source>
        <dbReference type="ARBA" id="ARBA00022676"/>
    </source>
</evidence>
<evidence type="ECO:0000259" key="5">
    <source>
        <dbReference type="Pfam" id="PF00535"/>
    </source>
</evidence>
<dbReference type="GO" id="GO:0016757">
    <property type="term" value="F:glycosyltransferase activity"/>
    <property type="evidence" value="ECO:0007669"/>
    <property type="project" value="UniProtKB-KW"/>
</dbReference>
<feature type="domain" description="Galactosyltransferase C-terminal" evidence="6">
    <location>
        <begin position="163"/>
        <end position="211"/>
    </location>
</feature>
<evidence type="ECO:0000259" key="6">
    <source>
        <dbReference type="Pfam" id="PF02709"/>
    </source>
</evidence>
<dbReference type="EMBL" id="JBDXMX010000002">
    <property type="protein sequence ID" value="MEO9246849.1"/>
    <property type="molecule type" value="Genomic_DNA"/>
</dbReference>
<dbReference type="PANTHER" id="PTHR43179">
    <property type="entry name" value="RHAMNOSYLTRANSFERASE WBBL"/>
    <property type="match status" value="1"/>
</dbReference>
<dbReference type="Gene3D" id="3.90.550.10">
    <property type="entry name" value="Spore Coat Polysaccharide Biosynthesis Protein SpsA, Chain A"/>
    <property type="match status" value="1"/>
</dbReference>
<dbReference type="Pfam" id="PF00535">
    <property type="entry name" value="Glycos_transf_2"/>
    <property type="match status" value="1"/>
</dbReference>
<dbReference type="Pfam" id="PF02709">
    <property type="entry name" value="Glyco_transf_7C"/>
    <property type="match status" value="1"/>
</dbReference>
<keyword evidence="4 7" id="KW-0808">Transferase</keyword>
<comment type="caution">
    <text evidence="7">The sequence shown here is derived from an EMBL/GenBank/DDBJ whole genome shotgun (WGS) entry which is preliminary data.</text>
</comment>
<keyword evidence="3 7" id="KW-0328">Glycosyltransferase</keyword>
<keyword evidence="8" id="KW-1185">Reference proteome</keyword>
<comment type="pathway">
    <text evidence="1">Cell wall biogenesis; cell wall polysaccharide biosynthesis.</text>
</comment>
<accession>A0ABV0IGU1</accession>
<sequence>MTAPARGTSVLVITGGRDTHLARVLTGLERAEPRPDEVVVVFMNQPGGTVPATDLTVVTGHVRAPGHLPLAAARNHAVQLARGEVLVFLDVDCIPAAGAVGSLADTVRRHPGTVVMGTPRYLGPGWAEGQPKVPDDGRLRELSVLHPARANLGEGRSEEWHLVWTLVLALAAADADRIGGFDAGFTGYGAEDTDFAFRARDAGLSLRFSAATVFHQHHGVHRPPLPHFADIVVNARRFRHVHGTWPMEGWLGRFRDLGLVDWDPDGELLTILRHPTEPETRAAHQPDAAY</sequence>
<evidence type="ECO:0000313" key="8">
    <source>
        <dbReference type="Proteomes" id="UP001484097"/>
    </source>
</evidence>
<comment type="similarity">
    <text evidence="2">Belongs to the glycosyltransferase 2 family.</text>
</comment>
<protein>
    <submittedName>
        <fullName evidence="7">Glycosyltransferase</fullName>
        <ecNumber evidence="7">2.4.-.-</ecNumber>
    </submittedName>
</protein>
<name>A0ABV0IGU1_9MICC</name>
<dbReference type="EC" id="2.4.-.-" evidence="7"/>
<dbReference type="InterPro" id="IPR029044">
    <property type="entry name" value="Nucleotide-diphossugar_trans"/>
</dbReference>
<evidence type="ECO:0000313" key="7">
    <source>
        <dbReference type="EMBL" id="MEO9246849.1"/>
    </source>
</evidence>
<dbReference type="PANTHER" id="PTHR43179:SF12">
    <property type="entry name" value="GALACTOFURANOSYLTRANSFERASE GLFT2"/>
    <property type="match status" value="1"/>
</dbReference>
<reference evidence="7 8" key="1">
    <citation type="submission" date="2024-05" db="EMBL/GenBank/DDBJ databases">
        <authorList>
            <person name="Yi C."/>
        </authorList>
    </citation>
    <scope>NUCLEOTIDE SEQUENCE [LARGE SCALE GENOMIC DNA]</scope>
    <source>
        <strain evidence="7 8">XS13</strain>
    </source>
</reference>
<gene>
    <name evidence="7" type="ORF">ABDK96_04070</name>
</gene>
<dbReference type="InterPro" id="IPR027791">
    <property type="entry name" value="Galactosyl_T_C"/>
</dbReference>
<dbReference type="RefSeq" id="WP_347919170.1">
    <property type="nucleotide sequence ID" value="NZ_JBDXMX010000002.1"/>
</dbReference>